<dbReference type="EMBL" id="LNQN01000001">
    <property type="protein sequence ID" value="KSU85771.1"/>
    <property type="molecule type" value="Genomic_DNA"/>
</dbReference>
<proteinExistence type="predicted"/>
<evidence type="ECO:0000256" key="5">
    <source>
        <dbReference type="ARBA" id="ARBA00023136"/>
    </source>
</evidence>
<dbReference type="InterPro" id="IPR011701">
    <property type="entry name" value="MFS"/>
</dbReference>
<dbReference type="Gene3D" id="1.20.1250.20">
    <property type="entry name" value="MFS general substrate transporter like domains"/>
    <property type="match status" value="1"/>
</dbReference>
<dbReference type="PROSITE" id="PS50850">
    <property type="entry name" value="MFS"/>
    <property type="match status" value="1"/>
</dbReference>
<dbReference type="Pfam" id="PF07690">
    <property type="entry name" value="MFS_1"/>
    <property type="match status" value="1"/>
</dbReference>
<feature type="transmembrane region" description="Helical" evidence="6">
    <location>
        <begin position="377"/>
        <end position="395"/>
    </location>
</feature>
<dbReference type="GO" id="GO:0022857">
    <property type="term" value="F:transmembrane transporter activity"/>
    <property type="evidence" value="ECO:0007669"/>
    <property type="project" value="InterPro"/>
</dbReference>
<keyword evidence="2" id="KW-0813">Transport</keyword>
<dbReference type="InterPro" id="IPR020846">
    <property type="entry name" value="MFS_dom"/>
</dbReference>
<keyword evidence="3 6" id="KW-0812">Transmembrane</keyword>
<dbReference type="InterPro" id="IPR036259">
    <property type="entry name" value="MFS_trans_sf"/>
</dbReference>
<dbReference type="SUPFAM" id="SSF103473">
    <property type="entry name" value="MFS general substrate transporter"/>
    <property type="match status" value="1"/>
</dbReference>
<feature type="transmembrane region" description="Helical" evidence="6">
    <location>
        <begin position="79"/>
        <end position="99"/>
    </location>
</feature>
<feature type="transmembrane region" description="Helical" evidence="6">
    <location>
        <begin position="174"/>
        <end position="193"/>
    </location>
</feature>
<reference evidence="8 9" key="1">
    <citation type="journal article" date="2014" name="Antonie Van Leeuwenhoek">
        <title>Fictibacillus enclensis sp. nov., isolated from marine sediment.</title>
        <authorList>
            <person name="Dastager S.G."/>
            <person name="Mawlankar R."/>
            <person name="Srinivasan K."/>
            <person name="Tang S.K."/>
            <person name="Lee J.C."/>
            <person name="Ramana V.V."/>
            <person name="Shouche Y.S."/>
        </authorList>
    </citation>
    <scope>NUCLEOTIDE SEQUENCE [LARGE SCALE GENOMIC DNA]</scope>
    <source>
        <strain evidence="8 9">NIO-1003</strain>
    </source>
</reference>
<keyword evidence="9" id="KW-1185">Reference proteome</keyword>
<evidence type="ECO:0000256" key="4">
    <source>
        <dbReference type="ARBA" id="ARBA00022989"/>
    </source>
</evidence>
<dbReference type="AlphaFoldDB" id="A0A0V8JFH0"/>
<feature type="domain" description="Major facilitator superfamily (MFS) profile" evidence="7">
    <location>
        <begin position="1"/>
        <end position="197"/>
    </location>
</feature>
<keyword evidence="5 6" id="KW-0472">Membrane</keyword>
<protein>
    <recommendedName>
        <fullName evidence="7">Major facilitator superfamily (MFS) profile domain-containing protein</fullName>
    </recommendedName>
</protein>
<dbReference type="InterPro" id="IPR052528">
    <property type="entry name" value="Sugar_transport-like"/>
</dbReference>
<sequence>MKFKLFGDTDRTKELLLLLVIGGLFALSTALSNTFVNIYLWKQSGELRDIALYNLSIVCIQPVAFFIAGRLTKKIDRVIVLRIGVTILSLFYLFVLFLGEQASERLLLLGGLLGAGSGFYWLAFNVLTFEVTEPDTRDSFNGYLGVFNSLSGMVGPITSGFLISQLDKFTGYRIIFTVSLFLFFTAVVISFFLKRQKAEGKFHIWQILKSRAYNRNWARILYAHFFQGIREGTFIFLIVIWVYIISDSEFALGTFGLVQSAVSFIGYFVVSRYMNKERRKKSIFVGGLILFLSPFLFLMNVTFPLLMFYGVVISIAYPLLLVPYVSLTYDVIGRCDNAGPMRVEYIVVRELFLNAGRILSIVILLITIQFFNGDYSIPLLLPILGAGHFVIYFCVRSIRFSNLPKSDIVSNYSQNNTDREDGSRV</sequence>
<feature type="transmembrane region" description="Helical" evidence="6">
    <location>
        <begin position="282"/>
        <end position="301"/>
    </location>
</feature>
<evidence type="ECO:0000313" key="8">
    <source>
        <dbReference type="EMBL" id="KSU85771.1"/>
    </source>
</evidence>
<dbReference type="Proteomes" id="UP000054099">
    <property type="component" value="Unassembled WGS sequence"/>
</dbReference>
<evidence type="ECO:0000256" key="3">
    <source>
        <dbReference type="ARBA" id="ARBA00022692"/>
    </source>
</evidence>
<gene>
    <name evidence="8" type="ORF">AS030_09815</name>
</gene>
<evidence type="ECO:0000313" key="9">
    <source>
        <dbReference type="Proteomes" id="UP000054099"/>
    </source>
</evidence>
<comment type="subcellular location">
    <subcellularLocation>
        <location evidence="1">Cell membrane</location>
        <topology evidence="1">Multi-pass membrane protein</topology>
    </subcellularLocation>
</comment>
<feature type="transmembrane region" description="Helical" evidence="6">
    <location>
        <begin position="351"/>
        <end position="371"/>
    </location>
</feature>
<dbReference type="GO" id="GO:0005886">
    <property type="term" value="C:plasma membrane"/>
    <property type="evidence" value="ECO:0007669"/>
    <property type="project" value="UniProtKB-SubCell"/>
</dbReference>
<evidence type="ECO:0000256" key="2">
    <source>
        <dbReference type="ARBA" id="ARBA00022448"/>
    </source>
</evidence>
<feature type="transmembrane region" description="Helical" evidence="6">
    <location>
        <begin position="220"/>
        <end position="244"/>
    </location>
</feature>
<accession>A0A0V8JFH0</accession>
<dbReference type="RefSeq" id="WP_061971092.1">
    <property type="nucleotide sequence ID" value="NZ_FMAV01000001.1"/>
</dbReference>
<feature type="transmembrane region" description="Helical" evidence="6">
    <location>
        <begin position="250"/>
        <end position="270"/>
    </location>
</feature>
<keyword evidence="4 6" id="KW-1133">Transmembrane helix</keyword>
<evidence type="ECO:0000256" key="1">
    <source>
        <dbReference type="ARBA" id="ARBA00004651"/>
    </source>
</evidence>
<feature type="transmembrane region" description="Helical" evidence="6">
    <location>
        <begin position="307"/>
        <end position="331"/>
    </location>
</feature>
<feature type="transmembrane region" description="Helical" evidence="6">
    <location>
        <begin position="51"/>
        <end position="72"/>
    </location>
</feature>
<dbReference type="PANTHER" id="PTHR23526:SF2">
    <property type="entry name" value="MAJOR FACILITATOR SUPERFAMILY (MFS) PROFILE DOMAIN-CONTAINING PROTEIN"/>
    <property type="match status" value="1"/>
</dbReference>
<organism evidence="8 9">
    <name type="scientific">Fictibacillus enclensis</name>
    <dbReference type="NCBI Taxonomy" id="1017270"/>
    <lineage>
        <taxon>Bacteria</taxon>
        <taxon>Bacillati</taxon>
        <taxon>Bacillota</taxon>
        <taxon>Bacilli</taxon>
        <taxon>Bacillales</taxon>
        <taxon>Fictibacillaceae</taxon>
        <taxon>Fictibacillus</taxon>
    </lineage>
</organism>
<dbReference type="PANTHER" id="PTHR23526">
    <property type="entry name" value="INTEGRAL MEMBRANE TRANSPORT PROTEIN-RELATED"/>
    <property type="match status" value="1"/>
</dbReference>
<evidence type="ECO:0000256" key="6">
    <source>
        <dbReference type="SAM" id="Phobius"/>
    </source>
</evidence>
<evidence type="ECO:0000259" key="7">
    <source>
        <dbReference type="PROSITE" id="PS50850"/>
    </source>
</evidence>
<name>A0A0V8JFH0_9BACL</name>
<comment type="caution">
    <text evidence="8">The sequence shown here is derived from an EMBL/GenBank/DDBJ whole genome shotgun (WGS) entry which is preliminary data.</text>
</comment>
<feature type="transmembrane region" description="Helical" evidence="6">
    <location>
        <begin position="105"/>
        <end position="128"/>
    </location>
</feature>
<feature type="transmembrane region" description="Helical" evidence="6">
    <location>
        <begin position="140"/>
        <end position="162"/>
    </location>
</feature>